<name>A0A445GPI1_GLYSO</name>
<keyword evidence="4" id="KW-0675">Receptor</keyword>
<proteinExistence type="predicted"/>
<dbReference type="Gramene" id="XM_028347738.1">
    <property type="protein sequence ID" value="XP_028203539.1"/>
    <property type="gene ID" value="LOC114387539"/>
</dbReference>
<dbReference type="InterPro" id="IPR011009">
    <property type="entry name" value="Kinase-like_dom_sf"/>
</dbReference>
<feature type="domain" description="Protein kinase" evidence="3">
    <location>
        <begin position="90"/>
        <end position="364"/>
    </location>
</feature>
<keyword evidence="2" id="KW-1133">Transmembrane helix</keyword>
<keyword evidence="4" id="KW-0808">Transferase</keyword>
<dbReference type="AlphaFoldDB" id="A0A445GPI1"/>
<reference evidence="4 5" key="1">
    <citation type="submission" date="2018-09" db="EMBL/GenBank/DDBJ databases">
        <title>A high-quality reference genome of wild soybean provides a powerful tool to mine soybean genomes.</title>
        <authorList>
            <person name="Xie M."/>
            <person name="Chung C.Y.L."/>
            <person name="Li M.-W."/>
            <person name="Wong F.-L."/>
            <person name="Chan T.-F."/>
            <person name="Lam H.-M."/>
        </authorList>
    </citation>
    <scope>NUCLEOTIDE SEQUENCE [LARGE SCALE GENOMIC DNA]</scope>
    <source>
        <strain evidence="5">cv. W05</strain>
        <tissue evidence="4">Hypocotyl of etiolated seedlings</tissue>
    </source>
</reference>
<dbReference type="GO" id="GO:0004672">
    <property type="term" value="F:protein kinase activity"/>
    <property type="evidence" value="ECO:0007669"/>
    <property type="project" value="InterPro"/>
</dbReference>
<evidence type="ECO:0000313" key="5">
    <source>
        <dbReference type="Proteomes" id="UP000289340"/>
    </source>
</evidence>
<comment type="caution">
    <text evidence="4">The sequence shown here is derived from an EMBL/GenBank/DDBJ whole genome shotgun (WGS) entry which is preliminary data.</text>
</comment>
<evidence type="ECO:0000256" key="1">
    <source>
        <dbReference type="SAM" id="MobiDB-lite"/>
    </source>
</evidence>
<dbReference type="Gene3D" id="1.10.510.10">
    <property type="entry name" value="Transferase(Phosphotransferase) domain 1"/>
    <property type="match status" value="1"/>
</dbReference>
<accession>A0A445GPI1</accession>
<evidence type="ECO:0000256" key="2">
    <source>
        <dbReference type="SAM" id="Phobius"/>
    </source>
</evidence>
<keyword evidence="2" id="KW-0812">Transmembrane</keyword>
<dbReference type="PANTHER" id="PTHR48007:SF43">
    <property type="entry name" value="POLLEN RECEPTOR-LIKE KINASE 4"/>
    <property type="match status" value="1"/>
</dbReference>
<dbReference type="PROSITE" id="PS50011">
    <property type="entry name" value="PROTEIN_KINASE_DOM"/>
    <property type="match status" value="1"/>
</dbReference>
<feature type="transmembrane region" description="Helical" evidence="2">
    <location>
        <begin position="6"/>
        <end position="24"/>
    </location>
</feature>
<organism evidence="4 5">
    <name type="scientific">Glycine soja</name>
    <name type="common">Wild soybean</name>
    <dbReference type="NCBI Taxonomy" id="3848"/>
    <lineage>
        <taxon>Eukaryota</taxon>
        <taxon>Viridiplantae</taxon>
        <taxon>Streptophyta</taxon>
        <taxon>Embryophyta</taxon>
        <taxon>Tracheophyta</taxon>
        <taxon>Spermatophyta</taxon>
        <taxon>Magnoliopsida</taxon>
        <taxon>eudicotyledons</taxon>
        <taxon>Gunneridae</taxon>
        <taxon>Pentapetalae</taxon>
        <taxon>rosids</taxon>
        <taxon>fabids</taxon>
        <taxon>Fabales</taxon>
        <taxon>Fabaceae</taxon>
        <taxon>Papilionoideae</taxon>
        <taxon>50 kb inversion clade</taxon>
        <taxon>NPAAA clade</taxon>
        <taxon>indigoferoid/millettioid clade</taxon>
        <taxon>Phaseoleae</taxon>
        <taxon>Glycine</taxon>
        <taxon>Glycine subgen. Soja</taxon>
    </lineage>
</organism>
<dbReference type="SUPFAM" id="SSF56112">
    <property type="entry name" value="Protein kinase-like (PK-like)"/>
    <property type="match status" value="1"/>
</dbReference>
<evidence type="ECO:0000313" key="4">
    <source>
        <dbReference type="EMBL" id="RZB63180.1"/>
    </source>
</evidence>
<dbReference type="PANTHER" id="PTHR48007">
    <property type="entry name" value="LEUCINE-RICH REPEAT RECEPTOR-LIKE PROTEIN KINASE PXC1"/>
    <property type="match status" value="1"/>
</dbReference>
<dbReference type="InterPro" id="IPR046959">
    <property type="entry name" value="PRK1-6/SRF4-like"/>
</dbReference>
<dbReference type="Proteomes" id="UP000289340">
    <property type="component" value="Chromosome 15"/>
</dbReference>
<dbReference type="Pfam" id="PF07714">
    <property type="entry name" value="PK_Tyr_Ser-Thr"/>
    <property type="match status" value="1"/>
</dbReference>
<dbReference type="Gene3D" id="3.30.200.20">
    <property type="entry name" value="Phosphorylase Kinase, domain 1"/>
    <property type="match status" value="1"/>
</dbReference>
<dbReference type="EMBL" id="QZWG01000015">
    <property type="protein sequence ID" value="RZB63180.1"/>
    <property type="molecule type" value="Genomic_DNA"/>
</dbReference>
<keyword evidence="4" id="KW-0418">Kinase</keyword>
<evidence type="ECO:0000259" key="3">
    <source>
        <dbReference type="PROSITE" id="PS50011"/>
    </source>
</evidence>
<protein>
    <submittedName>
        <fullName evidence="4">Putative inactive receptor kinase</fullName>
    </submittedName>
</protein>
<dbReference type="InterPro" id="IPR000719">
    <property type="entry name" value="Prot_kinase_dom"/>
</dbReference>
<feature type="region of interest" description="Disordered" evidence="1">
    <location>
        <begin position="355"/>
        <end position="396"/>
    </location>
</feature>
<keyword evidence="2" id="KW-0472">Membrane</keyword>
<sequence>MNISIILNVVLLLAIILLLLLYYNTTRKLNKIVKLGQIPTVKEKESDDVEISVDKKIEIGEGTKMVTVEERKELVFFDDKAKFQMGELLRASAEALGHGILGNSYKAMLNDGSTIVVKRLRDLKPLSKEEFAKILNAIAEMKHPNLLPLLAYYHSRDEKLMLYTYAERGNLFSRLHDGRGGNRVPFSWNSRLSVARGVARALVYLHLNSKFHNVVPHGNLRSSNVLFDENDAVLVSDFGLASLIAQPIAAQHMVVYKSPEYGYARRVTVQSDVWSYGSLLIELLTGKVSVCSAPPGTNGVDLCSWVHRAVREEWTAEIFDKEICGQKSALPGMLRLLQIAMRCIERFPEKRPEMKEVMREVEKIQQAPEDDDDGSVDRSLTDDSLSTSTSIIGDER</sequence>
<dbReference type="GO" id="GO:0005524">
    <property type="term" value="F:ATP binding"/>
    <property type="evidence" value="ECO:0007669"/>
    <property type="project" value="InterPro"/>
</dbReference>
<keyword evidence="5" id="KW-1185">Reference proteome</keyword>
<gene>
    <name evidence="4" type="ORF">D0Y65_040035</name>
</gene>
<dbReference type="InterPro" id="IPR001245">
    <property type="entry name" value="Ser-Thr/Tyr_kinase_cat_dom"/>
</dbReference>